<evidence type="ECO:0000256" key="7">
    <source>
        <dbReference type="HAMAP-Rule" id="MF_03145"/>
    </source>
</evidence>
<dbReference type="eggNOG" id="KOG0101">
    <property type="taxonomic scope" value="Eukaryota"/>
</dbReference>
<dbReference type="FunFam" id="3.20.20.140:FF:000039">
    <property type="entry name" value="Adenine deaminase"/>
    <property type="match status" value="1"/>
</dbReference>
<dbReference type="OrthoDB" id="272271at2759"/>
<dbReference type="HAMAP" id="MF_01962">
    <property type="entry name" value="Adenine_deaminase"/>
    <property type="match status" value="1"/>
</dbReference>
<dbReference type="HOGENOM" id="CLU_008094_0_0_1"/>
<feature type="binding site" evidence="7">
    <location>
        <position position="898"/>
    </location>
    <ligand>
        <name>Zn(2+)</name>
        <dbReference type="ChEBI" id="CHEBI:29105"/>
        <note>catalytic</note>
    </ligand>
</feature>
<dbReference type="GO" id="GO:0009168">
    <property type="term" value="P:purine ribonucleoside monophosphate biosynthetic process"/>
    <property type="evidence" value="ECO:0007669"/>
    <property type="project" value="InterPro"/>
</dbReference>
<evidence type="ECO:0000313" key="11">
    <source>
        <dbReference type="EMBL" id="EED23537.1"/>
    </source>
</evidence>
<dbReference type="GO" id="GO:0000034">
    <property type="term" value="F:adenine deaminase activity"/>
    <property type="evidence" value="ECO:0007669"/>
    <property type="project" value="UniProtKB-UniRule"/>
</dbReference>
<dbReference type="GO" id="GO:0005634">
    <property type="term" value="C:nucleus"/>
    <property type="evidence" value="ECO:0007669"/>
    <property type="project" value="UniProtKB-SubCell"/>
</dbReference>
<keyword evidence="6 7" id="KW-0539">Nucleus</keyword>
<dbReference type="RefSeq" id="XP_002340924.1">
    <property type="nucleotide sequence ID" value="XM_002340883.1"/>
</dbReference>
<keyword evidence="5 7" id="KW-0546">Nucleotide metabolism</keyword>
<feature type="domain" description="Adenosine deaminase" evidence="10">
    <location>
        <begin position="701"/>
        <end position="1033"/>
    </location>
</feature>
<feature type="binding site" evidence="7">
    <location>
        <position position="979"/>
    </location>
    <ligand>
        <name>Zn(2+)</name>
        <dbReference type="ChEBI" id="CHEBI:29105"/>
        <note>catalytic</note>
    </ligand>
</feature>
<dbReference type="CDD" id="cd01320">
    <property type="entry name" value="ADA"/>
    <property type="match status" value="1"/>
</dbReference>
<feature type="compositionally biased region" description="Polar residues" evidence="9">
    <location>
        <begin position="27"/>
        <end position="37"/>
    </location>
</feature>
<dbReference type="Gene3D" id="3.90.640.10">
    <property type="entry name" value="Actin, Chain A, domain 4"/>
    <property type="match status" value="1"/>
</dbReference>
<feature type="binding site" evidence="7">
    <location>
        <position position="980"/>
    </location>
    <ligand>
        <name>substrate</name>
    </ligand>
</feature>
<name>B8LT28_TALSN</name>
<dbReference type="VEuPathDB" id="FungiDB:TSTA_069550"/>
<keyword evidence="8" id="KW-0175">Coiled coil</keyword>
<evidence type="ECO:0000256" key="1">
    <source>
        <dbReference type="ARBA" id="ARBA00022490"/>
    </source>
</evidence>
<comment type="cofactor">
    <cofactor evidence="7">
        <name>Zn(2+)</name>
        <dbReference type="ChEBI" id="CHEBI:29105"/>
    </cofactor>
    <text evidence="7">Binds 1 zinc ion per subunit.</text>
</comment>
<dbReference type="STRING" id="441959.B8LT28"/>
<dbReference type="GO" id="GO:0006146">
    <property type="term" value="P:adenine catabolic process"/>
    <property type="evidence" value="ECO:0007669"/>
    <property type="project" value="UniProtKB-UniRule"/>
</dbReference>
<dbReference type="SUPFAM" id="SSF53067">
    <property type="entry name" value="Actin-like ATPase domain"/>
    <property type="match status" value="2"/>
</dbReference>
<dbReference type="InterPro" id="IPR028892">
    <property type="entry name" value="ADE"/>
</dbReference>
<keyword evidence="3 7" id="KW-0378">Hydrolase</keyword>
<evidence type="ECO:0000313" key="12">
    <source>
        <dbReference type="Proteomes" id="UP000001745"/>
    </source>
</evidence>
<keyword evidence="4 7" id="KW-0862">Zinc</keyword>
<evidence type="ECO:0000256" key="8">
    <source>
        <dbReference type="SAM" id="Coils"/>
    </source>
</evidence>
<evidence type="ECO:0000256" key="6">
    <source>
        <dbReference type="ARBA" id="ARBA00023242"/>
    </source>
</evidence>
<keyword evidence="12" id="KW-1185">Reference proteome</keyword>
<dbReference type="InterPro" id="IPR032466">
    <property type="entry name" value="Metal_Hydrolase"/>
</dbReference>
<dbReference type="Gene3D" id="3.20.20.140">
    <property type="entry name" value="Metal-dependent hydrolases"/>
    <property type="match status" value="1"/>
</dbReference>
<protein>
    <recommendedName>
        <fullName evidence="7">Adenine deaminase</fullName>
        <shortName evidence="7">ADE</shortName>
        <ecNumber evidence="7">3.5.4.2</ecNumber>
    </recommendedName>
    <alternativeName>
        <fullName evidence="7">Adenine aminohydrolase</fullName>
        <shortName evidence="7">AAH</shortName>
    </alternativeName>
</protein>
<dbReference type="EMBL" id="EQ962652">
    <property type="protein sequence ID" value="EED23537.1"/>
    <property type="molecule type" value="Genomic_DNA"/>
</dbReference>
<feature type="site" description="Important for catalytic activity" evidence="7">
    <location>
        <position position="922"/>
    </location>
</feature>
<dbReference type="AlphaFoldDB" id="B8LT28"/>
<dbReference type="eggNOG" id="KOG1097">
    <property type="taxonomic scope" value="Eukaryota"/>
</dbReference>
<dbReference type="GeneID" id="8107363"/>
<dbReference type="PANTHER" id="PTHR43114:SF6">
    <property type="entry name" value="ADENINE DEAMINASE"/>
    <property type="match status" value="1"/>
</dbReference>
<dbReference type="Gene3D" id="3.30.420.40">
    <property type="match status" value="2"/>
</dbReference>
<dbReference type="PANTHER" id="PTHR43114">
    <property type="entry name" value="ADENINE DEAMINASE"/>
    <property type="match status" value="1"/>
</dbReference>
<dbReference type="InterPro" id="IPR036069">
    <property type="entry name" value="DUF34/NIF3_sf"/>
</dbReference>
<dbReference type="SUPFAM" id="SSF51556">
    <property type="entry name" value="Metallo-dependent hydrolases"/>
    <property type="match status" value="1"/>
</dbReference>
<proteinExistence type="inferred from homology"/>
<evidence type="ECO:0000256" key="3">
    <source>
        <dbReference type="ARBA" id="ARBA00022801"/>
    </source>
</evidence>
<evidence type="ECO:0000256" key="2">
    <source>
        <dbReference type="ARBA" id="ARBA00022723"/>
    </source>
</evidence>
<dbReference type="PhylomeDB" id="B8LT28"/>
<evidence type="ECO:0000256" key="9">
    <source>
        <dbReference type="SAM" id="MobiDB-lite"/>
    </source>
</evidence>
<dbReference type="CDD" id="cd10170">
    <property type="entry name" value="ASKHA_NBD_HSP70"/>
    <property type="match status" value="1"/>
</dbReference>
<dbReference type="EC" id="3.5.4.2" evidence="7"/>
<dbReference type="Pfam" id="PF00962">
    <property type="entry name" value="A_deaminase"/>
    <property type="match status" value="1"/>
</dbReference>
<dbReference type="SUPFAM" id="SSF102705">
    <property type="entry name" value="NIF3 (NGG1p interacting factor 3)-like"/>
    <property type="match status" value="1"/>
</dbReference>
<organism evidence="11 12">
    <name type="scientific">Talaromyces stipitatus (strain ATCC 10500 / CBS 375.48 / QM 6759 / NRRL 1006)</name>
    <name type="common">Penicillium stipitatum</name>
    <dbReference type="NCBI Taxonomy" id="441959"/>
    <lineage>
        <taxon>Eukaryota</taxon>
        <taxon>Fungi</taxon>
        <taxon>Dikarya</taxon>
        <taxon>Ascomycota</taxon>
        <taxon>Pezizomycotina</taxon>
        <taxon>Eurotiomycetes</taxon>
        <taxon>Eurotiomycetidae</taxon>
        <taxon>Eurotiales</taxon>
        <taxon>Trichocomaceae</taxon>
        <taxon>Talaromyces</taxon>
        <taxon>Talaromyces sect. Talaromyces</taxon>
    </lineage>
</organism>
<dbReference type="NCBIfam" id="TIGR01430">
    <property type="entry name" value="aden_deam"/>
    <property type="match status" value="1"/>
</dbReference>
<dbReference type="InParanoid" id="B8LT28"/>
<dbReference type="GO" id="GO:0005829">
    <property type="term" value="C:cytosol"/>
    <property type="evidence" value="ECO:0007669"/>
    <property type="project" value="TreeGrafter"/>
</dbReference>
<dbReference type="Gene3D" id="3.30.70.120">
    <property type="match status" value="1"/>
</dbReference>
<sequence>MSRRINPPRRVRRKLHHDYYSGADVESTITASSTTDDGITVREPSRSEPVSERPLKFIVALDFGTTNTSVSYIKFNPENPPDTVHGANIRSIRSWPDSASDQNDTNDYNANVPSESWYREGEYIWGYSVQRRMRKLSSSEFKSCQDVIKFSKLLLNDQGHSLNKLRKQLRRLNKSVHDVIRDYLIQVFAHTKKELIEQENFSDACAVELVICIPAGWSFAAQRDMQMIMWDVAERVDFGKKDFEPFIIHEPEAAAAHLLENMDPSDALMGKNIAPREGEVFIICDAGGGTVDAITYRVTQVNPYRFEEVVKPAGRACGSTLINDKMFQEAAERLRGNPFLEATNVSKEYLIQQYISRTFESDIKKGFTYEQYIGKQQDKIHIPIVGLRRDDEKDIGENSFYITSERMALHFKKSIEGTVELLKQQKENAEVVDDVAKIILAGGFSSSDALQKRIQEEFTGVDIITPKKRDTATIVSHGAVFRALNKEAGPQRKIMASWGVLQDESYIPGRYKAHDLSEYITTGTLDSEPYATNVIQWLIKRNKKLGKQVSFKTTLSQHFDIGEDWEVRQKLYASLEFVRDHYHFEHPFNARKWEKEKLNLPNSKIFLPILTHFTLRSDAEVAGVVVANLNSYRDSGTIQPKISIADKEYYSVEYEIVLEVDGRNMKAKLYYPPGQIYYKLDCKEKSKMCNTKLHQFLQHLPKCEHHVHLEGCLTPELMFTLAARNGVCLPNTEQRPEFTSPETLYERYEHFTSLDDFLSYYFIGMSVLQQQSDFEALAWEYFQMAHADGVHHAEVFFDPQEHINRGVPFETVVSGFVAGCQRAEQEYGMTAKLIMCFVKHLPASDAQKVFDLAVEGGHFESGAIHGIGASSSEVGPPKDMFKEIYQTAHSKGIRRTAHAGEEGDPTYIEAALEAYKSQRIDHGVRLIDSPRLMEQVARDEILLTVCPVSNVKLRGVDHISKVPIRAFLDAGVKFSINSDDPAYFGGFILHNYCSVQEAFDLSIEEWRTIAENSIHGSWVDHERKLELLQKVDDHIRAHHATTRIALNSIRHPHQLPVHKTLLAKMSASTTSAIPDRYKLIFFVPHDHVEPCKEAIFSTGAGSFPGGKYTKVCFQTPGTGQFLPGDGAMPNIGAVGVLEHVEEMKVEVLCLGRETMLNAVKALVKAHPYEEVAYEVYKLEDV</sequence>
<dbReference type="GO" id="GO:0008270">
    <property type="term" value="F:zinc ion binding"/>
    <property type="evidence" value="ECO:0007669"/>
    <property type="project" value="UniProtKB-UniRule"/>
</dbReference>
<dbReference type="Proteomes" id="UP000001745">
    <property type="component" value="Unassembled WGS sequence"/>
</dbReference>
<evidence type="ECO:0000256" key="4">
    <source>
        <dbReference type="ARBA" id="ARBA00022833"/>
    </source>
</evidence>
<feature type="compositionally biased region" description="Basic and acidic residues" evidence="9">
    <location>
        <begin position="39"/>
        <end position="48"/>
    </location>
</feature>
<keyword evidence="1 7" id="KW-0963">Cytoplasm</keyword>
<evidence type="ECO:0000259" key="10">
    <source>
        <dbReference type="Pfam" id="PF00962"/>
    </source>
</evidence>
<feature type="region of interest" description="Disordered" evidence="9">
    <location>
        <begin position="26"/>
        <end position="48"/>
    </location>
</feature>
<dbReference type="GO" id="GO:0009117">
    <property type="term" value="P:nucleotide metabolic process"/>
    <property type="evidence" value="ECO:0007669"/>
    <property type="project" value="UniProtKB-KW"/>
</dbReference>
<feature type="binding site" evidence="7">
    <location>
        <position position="706"/>
    </location>
    <ligand>
        <name>Zn(2+)</name>
        <dbReference type="ChEBI" id="CHEBI:29105"/>
        <note>catalytic</note>
    </ligand>
</feature>
<gene>
    <name evidence="7" type="primary">AAH1</name>
    <name evidence="11" type="ORF">TSTA_069550</name>
</gene>
<comment type="similarity">
    <text evidence="7">Belongs to the metallo-dependent hydrolases superfamily. Adenosine and AMP deaminases family. Adenine deaminase type 2 subfamily.</text>
</comment>
<evidence type="ECO:0000256" key="5">
    <source>
        <dbReference type="ARBA" id="ARBA00023080"/>
    </source>
</evidence>
<dbReference type="InterPro" id="IPR006650">
    <property type="entry name" value="A/AMP_deam_AS"/>
</dbReference>
<dbReference type="InterPro" id="IPR001365">
    <property type="entry name" value="A_deaminase_dom"/>
</dbReference>
<dbReference type="PROSITE" id="PS00485">
    <property type="entry name" value="A_DEAMINASE"/>
    <property type="match status" value="1"/>
</dbReference>
<comment type="catalytic activity">
    <reaction evidence="7">
        <text>adenine + H2O + H(+) = hypoxanthine + NH4(+)</text>
        <dbReference type="Rhea" id="RHEA:23688"/>
        <dbReference type="ChEBI" id="CHEBI:15377"/>
        <dbReference type="ChEBI" id="CHEBI:15378"/>
        <dbReference type="ChEBI" id="CHEBI:16708"/>
        <dbReference type="ChEBI" id="CHEBI:17368"/>
        <dbReference type="ChEBI" id="CHEBI:28938"/>
        <dbReference type="EC" id="3.5.4.2"/>
    </reaction>
</comment>
<comment type="function">
    <text evidence="7">Catalyzes the hydrolytic deamination of adenine to hypoxanthine. Plays an important role in the purine salvage pathway and in nitrogen catabolism.</text>
</comment>
<dbReference type="InterPro" id="IPR006330">
    <property type="entry name" value="Ado/ade_deaminase"/>
</dbReference>
<feature type="coiled-coil region" evidence="8">
    <location>
        <begin position="155"/>
        <end position="182"/>
    </location>
</feature>
<comment type="subcellular location">
    <subcellularLocation>
        <location evidence="7">Cytoplasm</location>
    </subcellularLocation>
    <subcellularLocation>
        <location evidence="7">Nucleus</location>
    </subcellularLocation>
</comment>
<dbReference type="InterPro" id="IPR015867">
    <property type="entry name" value="N-reg_PII/ATP_PRibTrfase_C"/>
</dbReference>
<keyword evidence="2 7" id="KW-0479">Metal-binding</keyword>
<feature type="binding site" evidence="7">
    <location>
        <position position="708"/>
    </location>
    <ligand>
        <name>Zn(2+)</name>
        <dbReference type="ChEBI" id="CHEBI:29105"/>
        <note>catalytic</note>
    </ligand>
</feature>
<dbReference type="InterPro" id="IPR043129">
    <property type="entry name" value="ATPase_NBD"/>
</dbReference>
<accession>B8LT28</accession>
<reference evidence="12" key="1">
    <citation type="journal article" date="2015" name="Genome Announc.">
        <title>Genome sequence of the AIDS-associated pathogen Penicillium marneffei (ATCC18224) and its near taxonomic relative Talaromyces stipitatus (ATCC10500).</title>
        <authorList>
            <person name="Nierman W.C."/>
            <person name="Fedorova-Abrams N.D."/>
            <person name="Andrianopoulos A."/>
        </authorList>
    </citation>
    <scope>NUCLEOTIDE SEQUENCE [LARGE SCALE GENOMIC DNA]</scope>
    <source>
        <strain evidence="12">ATCC 10500 / CBS 375.48 / QM 6759 / NRRL 1006</strain>
    </source>
</reference>
<feature type="active site" description="Proton donor" evidence="7">
    <location>
        <position position="901"/>
    </location>
</feature>
<dbReference type="GO" id="GO:0043103">
    <property type="term" value="P:hypoxanthine salvage"/>
    <property type="evidence" value="ECO:0007669"/>
    <property type="project" value="UniProtKB-UniRule"/>
</dbReference>